<dbReference type="InterPro" id="IPR056647">
    <property type="entry name" value="DUF7745"/>
</dbReference>
<comment type="caution">
    <text evidence="3">The sequence shown here is derived from an EMBL/GenBank/DDBJ whole genome shotgun (WGS) entry which is preliminary data.</text>
</comment>
<protein>
    <recommendedName>
        <fullName evidence="2">DUF7745 domain-containing protein</fullName>
    </recommendedName>
</protein>
<dbReference type="AlphaFoldDB" id="A0A371GUY7"/>
<dbReference type="Proteomes" id="UP000257109">
    <property type="component" value="Unassembled WGS sequence"/>
</dbReference>
<evidence type="ECO:0000259" key="2">
    <source>
        <dbReference type="Pfam" id="PF24924"/>
    </source>
</evidence>
<proteinExistence type="predicted"/>
<evidence type="ECO:0000313" key="3">
    <source>
        <dbReference type="EMBL" id="RDX94364.1"/>
    </source>
</evidence>
<name>A0A371GUY7_MUCPR</name>
<reference evidence="3" key="1">
    <citation type="submission" date="2018-05" db="EMBL/GenBank/DDBJ databases">
        <title>Draft genome of Mucuna pruriens seed.</title>
        <authorList>
            <person name="Nnadi N.E."/>
            <person name="Vos R."/>
            <person name="Hasami M.H."/>
            <person name="Devisetty U.K."/>
            <person name="Aguiy J.C."/>
        </authorList>
    </citation>
    <scope>NUCLEOTIDE SEQUENCE [LARGE SCALE GENOMIC DNA]</scope>
    <source>
        <strain evidence="3">JCA_2017</strain>
    </source>
</reference>
<feature type="non-terminal residue" evidence="3">
    <location>
        <position position="1"/>
    </location>
</feature>
<dbReference type="PANTHER" id="PTHR48154:SF1">
    <property type="entry name" value="PROTEIN, PUTATIVE-RELATED"/>
    <property type="match status" value="1"/>
</dbReference>
<dbReference type="OrthoDB" id="976209at2759"/>
<sequence>MTKSSPYLYQGILPSWGRVAKLLKRRSGIDGLPLAYLEERMRIFLEVWNLEDFINTLGLSIYDLILLPHLDEYVDLAAIDIFLANQEQGRNPMTTVLANTYYTIQRCHERKGDDIEQKHEELKEEVISMKAQIGKMMQLIQNMEARMHQDNVDPKPTRNTTIYPYGMPLDFREEPQY</sequence>
<accession>A0A371GUY7</accession>
<dbReference type="Pfam" id="PF24924">
    <property type="entry name" value="DUF7745"/>
    <property type="match status" value="1"/>
</dbReference>
<keyword evidence="1" id="KW-0175">Coiled coil</keyword>
<organism evidence="3 4">
    <name type="scientific">Mucuna pruriens</name>
    <name type="common">Velvet bean</name>
    <name type="synonym">Dolichos pruriens</name>
    <dbReference type="NCBI Taxonomy" id="157652"/>
    <lineage>
        <taxon>Eukaryota</taxon>
        <taxon>Viridiplantae</taxon>
        <taxon>Streptophyta</taxon>
        <taxon>Embryophyta</taxon>
        <taxon>Tracheophyta</taxon>
        <taxon>Spermatophyta</taxon>
        <taxon>Magnoliopsida</taxon>
        <taxon>eudicotyledons</taxon>
        <taxon>Gunneridae</taxon>
        <taxon>Pentapetalae</taxon>
        <taxon>rosids</taxon>
        <taxon>fabids</taxon>
        <taxon>Fabales</taxon>
        <taxon>Fabaceae</taxon>
        <taxon>Papilionoideae</taxon>
        <taxon>50 kb inversion clade</taxon>
        <taxon>NPAAA clade</taxon>
        <taxon>indigoferoid/millettioid clade</taxon>
        <taxon>Phaseoleae</taxon>
        <taxon>Mucuna</taxon>
    </lineage>
</organism>
<evidence type="ECO:0000256" key="1">
    <source>
        <dbReference type="SAM" id="Coils"/>
    </source>
</evidence>
<feature type="domain" description="DUF7745" evidence="2">
    <location>
        <begin position="19"/>
        <end position="115"/>
    </location>
</feature>
<dbReference type="EMBL" id="QJKJ01004389">
    <property type="protein sequence ID" value="RDX94364.1"/>
    <property type="molecule type" value="Genomic_DNA"/>
</dbReference>
<gene>
    <name evidence="3" type="ORF">CR513_23264</name>
</gene>
<evidence type="ECO:0000313" key="4">
    <source>
        <dbReference type="Proteomes" id="UP000257109"/>
    </source>
</evidence>
<keyword evidence="4" id="KW-1185">Reference proteome</keyword>
<dbReference type="PANTHER" id="PTHR48154">
    <property type="entry name" value="PROTEIN, PUTATIVE-RELATED"/>
    <property type="match status" value="1"/>
</dbReference>
<feature type="coiled-coil region" evidence="1">
    <location>
        <begin position="105"/>
        <end position="132"/>
    </location>
</feature>